<comment type="caution">
    <text evidence="9">The sequence shown here is derived from an EMBL/GenBank/DDBJ whole genome shotgun (WGS) entry which is preliminary data.</text>
</comment>
<accession>A0ABT7LRM0</accession>
<feature type="transmembrane region" description="Helical" evidence="7">
    <location>
        <begin position="197"/>
        <end position="215"/>
    </location>
</feature>
<evidence type="ECO:0000256" key="5">
    <source>
        <dbReference type="ARBA" id="ARBA00022989"/>
    </source>
</evidence>
<keyword evidence="4 7" id="KW-0812">Transmembrane</keyword>
<feature type="domain" description="Major facilitator superfamily (MFS) profile" evidence="8">
    <location>
        <begin position="8"/>
        <end position="454"/>
    </location>
</feature>
<feature type="transmembrane region" description="Helical" evidence="7">
    <location>
        <begin position="353"/>
        <end position="371"/>
    </location>
</feature>
<name>A0ABT7LRM0_9STRE</name>
<evidence type="ECO:0000256" key="6">
    <source>
        <dbReference type="ARBA" id="ARBA00023136"/>
    </source>
</evidence>
<dbReference type="PANTHER" id="PTHR42718">
    <property type="entry name" value="MAJOR FACILITATOR SUPERFAMILY MULTIDRUG TRANSPORTER MFSC"/>
    <property type="match status" value="1"/>
</dbReference>
<dbReference type="EMBL" id="JASUZV010000004">
    <property type="protein sequence ID" value="MDL5043296.1"/>
    <property type="molecule type" value="Genomic_DNA"/>
</dbReference>
<dbReference type="InterPro" id="IPR011701">
    <property type="entry name" value="MFS"/>
</dbReference>
<dbReference type="Gene3D" id="1.20.1720.10">
    <property type="entry name" value="Multidrug resistance protein D"/>
    <property type="match status" value="1"/>
</dbReference>
<feature type="transmembrane region" description="Helical" evidence="7">
    <location>
        <begin position="392"/>
        <end position="412"/>
    </location>
</feature>
<feature type="transmembrane region" description="Helical" evidence="7">
    <location>
        <begin position="300"/>
        <end position="321"/>
    </location>
</feature>
<dbReference type="InterPro" id="IPR020846">
    <property type="entry name" value="MFS_dom"/>
</dbReference>
<keyword evidence="3" id="KW-1003">Cell membrane</keyword>
<evidence type="ECO:0000256" key="3">
    <source>
        <dbReference type="ARBA" id="ARBA00022475"/>
    </source>
</evidence>
<keyword evidence="10" id="KW-1185">Reference proteome</keyword>
<evidence type="ECO:0000313" key="9">
    <source>
        <dbReference type="EMBL" id="MDL5043296.1"/>
    </source>
</evidence>
<dbReference type="PANTHER" id="PTHR42718:SF46">
    <property type="entry name" value="BLR6921 PROTEIN"/>
    <property type="match status" value="1"/>
</dbReference>
<protein>
    <submittedName>
        <fullName evidence="9">MFS transporter</fullName>
    </submittedName>
</protein>
<feature type="transmembrane region" description="Helical" evidence="7">
    <location>
        <begin position="133"/>
        <end position="151"/>
    </location>
</feature>
<feature type="transmembrane region" description="Helical" evidence="7">
    <location>
        <begin position="103"/>
        <end position="121"/>
    </location>
</feature>
<dbReference type="Proteomes" id="UP001529255">
    <property type="component" value="Unassembled WGS sequence"/>
</dbReference>
<dbReference type="Gene3D" id="1.20.1250.20">
    <property type="entry name" value="MFS general substrate transporter like domains"/>
    <property type="match status" value="1"/>
</dbReference>
<dbReference type="InterPro" id="IPR036259">
    <property type="entry name" value="MFS_trans_sf"/>
</dbReference>
<reference evidence="9 10" key="1">
    <citation type="submission" date="2023-06" db="EMBL/GenBank/DDBJ databases">
        <title>A potential novel species of Streptococcus isolated from human milk sample.</title>
        <authorList>
            <person name="Nguyen H.V."/>
            <person name="Trinh A.T.V."/>
            <person name="Hoang A.T.L."/>
            <person name="Bui L.N.H."/>
            <person name="Tran Q.T.L."/>
            <person name="Trinh T."/>
        </authorList>
    </citation>
    <scope>NUCLEOTIDE SEQUENCE [LARGE SCALE GENOMIC DNA]</scope>
    <source>
        <strain evidence="9 10">VTCC 12812</strain>
    </source>
</reference>
<feature type="transmembrane region" description="Helical" evidence="7">
    <location>
        <begin position="432"/>
        <end position="450"/>
    </location>
</feature>
<dbReference type="PROSITE" id="PS50850">
    <property type="entry name" value="MFS"/>
    <property type="match status" value="1"/>
</dbReference>
<dbReference type="Pfam" id="PF07690">
    <property type="entry name" value="MFS_1"/>
    <property type="match status" value="1"/>
</dbReference>
<comment type="subcellular location">
    <subcellularLocation>
        <location evidence="1">Cell membrane</location>
        <topology evidence="1">Multi-pass membrane protein</topology>
    </subcellularLocation>
</comment>
<feature type="transmembrane region" description="Helical" evidence="7">
    <location>
        <begin position="75"/>
        <end position="97"/>
    </location>
</feature>
<evidence type="ECO:0000259" key="8">
    <source>
        <dbReference type="PROSITE" id="PS50850"/>
    </source>
</evidence>
<sequence>MFNRKKMIVFAMCLGVFLTLIDTTVMNVAMPNIQASIHTTMVGMNWALNIYSLLFAALAIPLGRFASRYGVHRSFVIASVAFLIGSVVSGITGSIQLLIVGRIMQSIGAAIILPLGMAIAYSTADSVEERAPIVATVALTQGLAGALGPSLGGALTQYLNWRWAFYINIPFVIVIIAICLTALDLKNEPVNKQKNDLIGSFISMVGLFSLTLALIQGRTWGWLSIPIISLFVFAVLALIFFILYERKIDSPMIPMELFGFRNFNAASLVMVCSTVFQVGLFIVLPTYYSQVLEHTTVASSLLLMIVSIALTICSPLASMTLSKIGPRFTVILGFVLMGISYLLFGTITATSTLHLYLACLFLGAGYGLLLGPSQVLGASDFEGNLLNASQSVLFVFRQVGLVLAFAIFLSLFNGHLQELGHIYDKVTVFTSIYKLSTILVFACVLLGFLFKKKGNK</sequence>
<evidence type="ECO:0000256" key="7">
    <source>
        <dbReference type="SAM" id="Phobius"/>
    </source>
</evidence>
<feature type="transmembrane region" description="Helical" evidence="7">
    <location>
        <begin position="265"/>
        <end position="288"/>
    </location>
</feature>
<feature type="transmembrane region" description="Helical" evidence="7">
    <location>
        <begin position="43"/>
        <end position="63"/>
    </location>
</feature>
<proteinExistence type="predicted"/>
<keyword evidence="2" id="KW-0813">Transport</keyword>
<organism evidence="9 10">
    <name type="scientific">Streptococcus raffinosi</name>
    <dbReference type="NCBI Taxonomy" id="3053355"/>
    <lineage>
        <taxon>Bacteria</taxon>
        <taxon>Bacillati</taxon>
        <taxon>Bacillota</taxon>
        <taxon>Bacilli</taxon>
        <taxon>Lactobacillales</taxon>
        <taxon>Streptococcaceae</taxon>
        <taxon>Streptococcus</taxon>
    </lineage>
</organism>
<evidence type="ECO:0000256" key="4">
    <source>
        <dbReference type="ARBA" id="ARBA00022692"/>
    </source>
</evidence>
<feature type="transmembrane region" description="Helical" evidence="7">
    <location>
        <begin position="221"/>
        <end position="244"/>
    </location>
</feature>
<evidence type="ECO:0000313" key="10">
    <source>
        <dbReference type="Proteomes" id="UP001529255"/>
    </source>
</evidence>
<keyword evidence="5 7" id="KW-1133">Transmembrane helix</keyword>
<feature type="transmembrane region" description="Helical" evidence="7">
    <location>
        <begin position="328"/>
        <end position="347"/>
    </location>
</feature>
<dbReference type="RefSeq" id="WP_285955766.1">
    <property type="nucleotide sequence ID" value="NZ_JASUZV010000004.1"/>
</dbReference>
<feature type="transmembrane region" description="Helical" evidence="7">
    <location>
        <begin position="163"/>
        <end position="185"/>
    </location>
</feature>
<gene>
    <name evidence="9" type="ORF">QRD39_04125</name>
</gene>
<evidence type="ECO:0000256" key="2">
    <source>
        <dbReference type="ARBA" id="ARBA00022448"/>
    </source>
</evidence>
<evidence type="ECO:0000256" key="1">
    <source>
        <dbReference type="ARBA" id="ARBA00004651"/>
    </source>
</evidence>
<dbReference type="SUPFAM" id="SSF103473">
    <property type="entry name" value="MFS general substrate transporter"/>
    <property type="match status" value="2"/>
</dbReference>
<keyword evidence="6 7" id="KW-0472">Membrane</keyword>